<evidence type="ECO:0000256" key="15">
    <source>
        <dbReference type="ARBA" id="ARBA00023212"/>
    </source>
</evidence>
<evidence type="ECO:0000256" key="19">
    <source>
        <dbReference type="SAM" id="MobiDB-lite"/>
    </source>
</evidence>
<evidence type="ECO:0000256" key="17">
    <source>
        <dbReference type="ARBA" id="ARBA00033439"/>
    </source>
</evidence>
<dbReference type="InterPro" id="IPR026983">
    <property type="entry name" value="DHC"/>
</dbReference>
<feature type="coiled-coil region" evidence="18">
    <location>
        <begin position="3393"/>
        <end position="3441"/>
    </location>
</feature>
<dbReference type="Pfam" id="PF08393">
    <property type="entry name" value="DHC_N2"/>
    <property type="match status" value="1"/>
</dbReference>
<dbReference type="FunFam" id="3.40.50.300:FF:000071">
    <property type="entry name" value="Cytoplasmic dynein heavy chain 1"/>
    <property type="match status" value="1"/>
</dbReference>
<dbReference type="InterPro" id="IPR027417">
    <property type="entry name" value="P-loop_NTPase"/>
</dbReference>
<dbReference type="Gene3D" id="1.10.8.720">
    <property type="entry name" value="Region D6 of dynein motor"/>
    <property type="match status" value="1"/>
</dbReference>
<name>U6KWQ6_EIMTE</name>
<dbReference type="Gene3D" id="6.10.140.1060">
    <property type="match status" value="1"/>
</dbReference>
<dbReference type="InterPro" id="IPR004273">
    <property type="entry name" value="Dynein_heavy_D6_P-loop"/>
</dbReference>
<proteinExistence type="inferred from homology"/>
<dbReference type="InterPro" id="IPR041466">
    <property type="entry name" value="Dynein_AAA5_ext"/>
</dbReference>
<dbReference type="InterPro" id="IPR043157">
    <property type="entry name" value="Dynein_AAA1S"/>
</dbReference>
<protein>
    <recommendedName>
        <fullName evidence="5">Dynein heavy chain, cytoplasmic</fullName>
    </recommendedName>
    <alternativeName>
        <fullName evidence="17">Dynein heavy chain, cytosolic</fullName>
    </alternativeName>
</protein>
<dbReference type="Gene3D" id="1.20.920.20">
    <property type="match status" value="1"/>
</dbReference>
<dbReference type="InterPro" id="IPR035706">
    <property type="entry name" value="AAA_9"/>
</dbReference>
<dbReference type="VEuPathDB" id="ToxoDB:ETH_00024390"/>
<dbReference type="Gene3D" id="1.10.8.710">
    <property type="match status" value="1"/>
</dbReference>
<dbReference type="InterPro" id="IPR042219">
    <property type="entry name" value="AAA_lid_11_sf"/>
</dbReference>
<dbReference type="InterPro" id="IPR035699">
    <property type="entry name" value="AAA_6"/>
</dbReference>
<dbReference type="GeneID" id="25253990"/>
<evidence type="ECO:0000256" key="11">
    <source>
        <dbReference type="ARBA" id="ARBA00023017"/>
    </source>
</evidence>
<dbReference type="GO" id="GO:0008104">
    <property type="term" value="P:intracellular protein localization"/>
    <property type="evidence" value="ECO:0007669"/>
    <property type="project" value="UniProtKB-ARBA"/>
</dbReference>
<dbReference type="InterPro" id="IPR042228">
    <property type="entry name" value="Dynein_linker_3"/>
</dbReference>
<evidence type="ECO:0000256" key="8">
    <source>
        <dbReference type="ARBA" id="ARBA00022737"/>
    </source>
</evidence>
<dbReference type="GO" id="GO:0005524">
    <property type="term" value="F:ATP binding"/>
    <property type="evidence" value="ECO:0007669"/>
    <property type="project" value="UniProtKB-KW"/>
</dbReference>
<dbReference type="FunFam" id="1.10.8.720:FF:000003">
    <property type="entry name" value="Cytoplasmic dynein heavy chain 2"/>
    <property type="match status" value="1"/>
</dbReference>
<dbReference type="FunFam" id="3.10.490.20:FF:000004">
    <property type="entry name" value="Cytoplasmic dynein heavy chain 2"/>
    <property type="match status" value="1"/>
</dbReference>
<dbReference type="OrthoDB" id="424310at2759"/>
<evidence type="ECO:0000256" key="5">
    <source>
        <dbReference type="ARBA" id="ARBA00022197"/>
    </source>
</evidence>
<evidence type="ECO:0000256" key="16">
    <source>
        <dbReference type="ARBA" id="ARBA00023273"/>
    </source>
</evidence>
<dbReference type="Gene3D" id="3.40.50.300">
    <property type="entry name" value="P-loop containing nucleotide triphosphate hydrolases"/>
    <property type="match status" value="5"/>
</dbReference>
<dbReference type="InterPro" id="IPR024743">
    <property type="entry name" value="Dynein_HC_stalk"/>
</dbReference>
<dbReference type="Gene3D" id="3.10.490.20">
    <property type="match status" value="1"/>
</dbReference>
<dbReference type="FunFam" id="3.40.50.300:FF:002357">
    <property type="entry name" value="Glutathione S-transferase class-mu 26 kDa isozyme"/>
    <property type="match status" value="1"/>
</dbReference>
<dbReference type="InterPro" id="IPR054354">
    <property type="entry name" value="DYNC2H1-like_lid"/>
</dbReference>
<dbReference type="InterPro" id="IPR013594">
    <property type="entry name" value="Dynein_heavy_tail"/>
</dbReference>
<dbReference type="Proteomes" id="UP000030747">
    <property type="component" value="Unassembled WGS sequence"/>
</dbReference>
<dbReference type="GO" id="GO:0060170">
    <property type="term" value="C:ciliary membrane"/>
    <property type="evidence" value="ECO:0007669"/>
    <property type="project" value="UniProtKB-SubCell"/>
</dbReference>
<dbReference type="Gene3D" id="1.20.920.30">
    <property type="match status" value="1"/>
</dbReference>
<dbReference type="FunFam" id="3.40.50.300:FF:000373">
    <property type="entry name" value="Cytoplasmic dynein heavy chain 2"/>
    <property type="match status" value="1"/>
</dbReference>
<dbReference type="EMBL" id="HG674763">
    <property type="protein sequence ID" value="CDJ39910.1"/>
    <property type="molecule type" value="Genomic_DNA"/>
</dbReference>
<dbReference type="InterPro" id="IPR042222">
    <property type="entry name" value="Dynein_2_N"/>
</dbReference>
<dbReference type="Pfam" id="PF22597">
    <property type="entry name" value="DYN_lid"/>
    <property type="match status" value="1"/>
</dbReference>
<dbReference type="Gene3D" id="1.20.58.1120">
    <property type="match status" value="1"/>
</dbReference>
<dbReference type="GO" id="GO:0005874">
    <property type="term" value="C:microtubule"/>
    <property type="evidence" value="ECO:0007669"/>
    <property type="project" value="UniProtKB-KW"/>
</dbReference>
<dbReference type="GO" id="GO:0060271">
    <property type="term" value="P:cilium assembly"/>
    <property type="evidence" value="ECO:0007669"/>
    <property type="project" value="UniProtKB-ARBA"/>
</dbReference>
<feature type="domain" description="AAA+ ATPase" evidence="20">
    <location>
        <begin position="3087"/>
        <end position="3253"/>
    </location>
</feature>
<evidence type="ECO:0000256" key="1">
    <source>
        <dbReference type="ARBA" id="ARBA00004245"/>
    </source>
</evidence>
<dbReference type="Pfam" id="PF12775">
    <property type="entry name" value="AAA_7"/>
    <property type="match status" value="1"/>
</dbReference>
<sequence>MDRTVERAKVSLINFLLEVTPPLLGCSRQQLQKLLSINSETVLKPFLVEQQPGVLVIGKEASREAVADKAPGSGVQFAQPGTADFDADDEEENYNLYVDLGFVARAGGRSCSVAFLKRPGFSLADENTAEHGAQEGEEGAGRQVHTVTKPIGPQLALMRCGFGEEESLLDVTEMYMQRGFGPLLKTASEEETAAAATEGGGEGGAAEDSTARASHGIQTVSKKLRELVLAVQQAQQNVDIPLIELPIDSVIKAAVMKAAAEKRKPVVDDIGDKIHDSTYLIALQSHVNRWIKDIQKVCRMQRDPSTGTAAEEVNFWLGFERALKHVEDQLKTTEAEFTLTVLKHTRKVFATMSFEQDSGLKQATEVVQNTNILMRDFPLNDLCSAQTVEQLTQAVRTIFGHMRKLKNATLYPLSRAYFLVEALSRDLSTQLLSITSRQNLISMAYEEFEHTAAGCSELFRTWDEEVRHFRETVRELSKKRGLNERPPSKLVCEHVVLQERIVEVRQFRRQHHRLKEVLNRVLGDGSGRDVAAQKDITAAYQIIEALDVLDVTQSGQEAWEAGQKAYDTRIDRVESQITAKLRDRLGASKTSAEMFRVFSQFNALFFRPRIRGAIQEYQTKLIQVVKEDLKRLQGSFLEGYQKIESTTMAEVRDMPRVAGMIVWGRQVERRLDALVQRIQDVLGKGWEQHVEGQRLKHDIDFFRAKLNPQEHFDGWLNLVRDQKRLDTSDRIFVLRDWGAGRLELAVNFDKDMLTLFKEVRLLSALQFRIPYSVKVMADEAKVLYPFAITLQEVLRTYVESCARVGDTISSPAPPSGADAGEGEAVVALLVASYQRDSQGKLAEGMSLRWDSDRLETYVKRLAETVYIFEAKAEFALQQHNKAIKEIDTLKDKPVDAPYQDILAVLQNVQKLIEEQHLQNYSNIRGWTKVLENRVEAILTQRLIKLVEEWTVQFENWPNKGTALIQNGIVLEIQVRNQVLQVHPAVEAARQLWMGSLHRIMASVCLLPRFNSRNSARPLKFGGEPTAWDYEDSEDEALENGDPMKPKSGGTYRAIASRIPPEVIDKAHSAIDRVMGNVEEYVANWMHYQVLWDVDVSEVLGKLGDDIETWQQLLNEIKQARSPFDNTEARTMFGPTIVDHHQVQAKLNTRYDAWHRDILHAFGQKVSANASSVFTSLHAMVADLEEQGQVADPTETAMNAATFLSMSEAQMSALISSQGLIGDELVSNIVSNLTKFLLKLQEASKLEPKWSTTIDKLRASERLLERQRYTFPSDWLWIDQIEGEMEMFSQLLRHQGMMVEQAKEQLVTLVTQFAATLQEKLQQLYSDWMLQRPVRDDIAPGHAMSILRQYEQQLEKITSDYECGEKAKAALGVEDTALSSGGETFSPSALAEEIADMKGVWEALGGLHKELTGLRETVWAAVVPKQIRTSLESLLERIKQIPARFRQYEAFEELKQKINKFLSLNMLITDMKTDSLKERHWKTILSKLKIRKSVTDMTIGNLWDADLTANEAEIREVLIQAQGESALEEFLRQVKDAWREREFVMVPCGNKCKVIKGWEDLFQIIDDQLASLQSMKMSPFFKIFEEEALAWDEKLNRLRILLDSWVEVQRKWLYLEGVFSGSQDIQMLLPAEHQRFRGIDAEFKGIMKKADTTKIVLEIASTEGLGRQLERLSDLLSRIQKALGEYLEKQREQFSRFYFVGDEDLLEMIGNAKDVKLVQRHISKLFAGIAALETDPEDPTTITAMTSREGEVVPFVSGVSILQYASLKDWMSAVELQMTVSLADNVSRALKQLEQFDVTEITKMATGGDPLENPFIKWIKDFPLQALLLAMNIQWTKKCEAALSADDSQQPMKAAEQTEHPLESSALKDCVALLGFLADRVVQDIGPLVRSRIVHMITEVVHQRDVCRSLVRNNITSRKDFGWLECMRFYFTHPPSSGPIIPQGLLKVCMADAAFDYGFEYLGMAERLVQTPLTDKCFLTLTQALKMKLGGNPFGPAGTGKTESVKALGSALGRYTLVFNCDETFDFNAMGRLFSGLCQVGAWGCFDEFNRLDERILSAVSEQILTIQVGLREGKKEIELLGRATKLNTNVGIFVTMNPGYAGRSNLPDNLKQLFREVAMIKPDKQLIAQVTLYAQGFRSAERLSSKIISLYDLCDRQLSKQPHYDFGLRSLKSALSSAGNLKRQLLQEEAGAGTVVDDLAMVETVEQKLLIRSVTDTVVPKLVAQDVPLLRSLLMGVFPGADIPALDEKILLEEIERLCEARFLEAKGEWLEKVLQLYQIQRLQHGVMLVGPVGTGKSAAWRILLDAMEKVDGIKGMSYVLDPKVVAKEQLYGRLDSTTLEWQDGVFTAVLRKILTTTQESGNSAQQRRHWIVFDGDVDPDWAENLNSALDDNKLLTLPNGERLEIPNCIRLLFEVETLKYATLATVSRCGIVWFASSVLPDEVVFQHHLEEIAAGTASTEVILQGVGGQAKGIDRSGSRVITREIARSGSGIVSKASVGKLVSKGTMTGGLATGGRGAAEAVAQGIKERCVAILQPFFCAGGFASQCLEQAMKHQHIMEFTKIRCIESMFSLIKKGISRVVEKNEELRPTGESMDDDLIAQFITKWMILSILWGMGGSLSLAARSAFSEEVARFCDLPLPSQLASSDADGQTLLDFEPSIDDGQWHHWKSRVKQVEIDTQQVKDATLVIQTVDTLRHRDVVEGWLEEKRPFILCGPPGSGKTMTLTAVLKERPDFDIAFLNFSSGSTPDLLFKTFDHYCELTKTAAGGMVMRPLVPGRTLIIFCDECNLPSPDKYGTQHVIMLMRQIAESGGFWRSMPQLQQASPWVWIRVEGVQFAGACNPPTDAGRHHMSNRFLRHAPIIFVDFPGKESLIQIYRTFNRALLRPFPDLYPSADPLTMAMVDFYISFSSTFTVDQQPHYIYSPRELTRWKLALAEAITGGGKFDAEAMTKKSSSDTGWDRGAQFAGAADNDCITLTQLVRTYAHEGLRIFSDRLVTEAEREKTDAMLDEIVRTHFPSVSDEALQRPILFTSLASRQYCEVSMPALRSLLQGKLRVFNEEVFQVQLVFFDEVLHHVARIDRVLRQPLGHLLLVGASGAGKTILTKFVAWMNGLSIFQIKAGRNYNTASFEQDLRVVMKRAALKDEKIAFVIDESNALGPAFLERMNALLASGEVPGLFEGDEYTALINECKAAYGSDYLGSGESSELFTRFTKQVQRNLHIIFTMNPANPDFHNRQATSPALFNRCVIDWFGDWAQPAMEQVAFEFTDSIELLPDSFTPEAIIGAKPISNILKEAVDKAEEEMALDGDDLARRSRLATAIVSFHHAVAKSNAILSKSGRKSNYMTPRDFLDFLHHFRGLVAEKSDASGEQQHHLQAGLQTLAQVERQVGEMRAELTEKGAVLAEKNEEAEKKMQQMINQQAEAENKKKGAEVLARKLDEQTGIIKERREAVEAQLSEVEPLLKEAAEAVTNIPKKSLDELKSMANPPAMAKVAVEAVAVLITDAGEKPVSWEDARKILKATDFISKILNFDCTSVSSATRRRIQTKFLTGDWDIERINKASRAAGPLAQWVESSVKFVLISEQVEPLQTEIAQLETEAQENEANLQEQQSLITQLEGKLQQYKQDYAQLISQVQSIKREMDEVQKKCARSMSLLENLGSEKSRWFEQLEQLKLATQTFIGDSLLAAAFCAYLGFFEYADRNRLLEEWRAVLQRECIRCRADLSFVDFLSTPSERLQWAAHSLPPDDLSVQNAIILKRFLRYPLIIDPAGQAINFLTSFLSSNKLSKTSFLDGNFLKVLESSLRFGSTLVIQDVEKVDPILNPVLNRETHKLGGRVLITVGDSEIDLSPAFSMYLATRDPTAQFTPDLCSRVTMINFTLTPSSLVNQCLNLILKSERSDIDKKRSDMLKLQGEFKVKIRELEDSLLLALSNVKGNILDDDSVMSSMEMLKRQAAEVATEAAHTEEIMAEVVQTSNMYLPWALAAGRIYFTLLNLSCVSPVYQYDLRFFLGILHETLTGAAGLNDLKKTDYVERLAVLLSGLFSTTFQRVAYGLGYYDRLVFALQLCYIRTELDLGLPLELPELQLLLQGFVEDQGSQTASWTNTLHGELTAEQMKALQKLLALPCFSGLQEHMTTHESEWIALLRFSAPETSIPRGIFTAEPHPLADKKIGSQRSMTLGEWINLLRELLVLRALRPDRVTCVLIELCEGVLGENFLSVPELTQDLLKEVVEKQASSTSPVLFVLSPGSDPSSLITHLASTVQQPISSVAMGSKEGFELADKAIAKATRQGTWVLCKNVHLSLKWLQDLETNLHRGQAHANFRLFLTMEYNPKVPATLVRASCTFVFEPPLGIKASLYRSYAMLFGASGARGVSSRNSARPQPVQPPAAARCRLQFLLAFLHAIILERRRYAPVGWCKLYEFSEADQKCALSIVDSWLATAAQRGDTLSDHVAPERLPWTAIRTLIAQVCYGGRLDNAVDERVLRSFVDYLFRPEAFESDFCLNMPNLGKDVEDSEAELLRAPAELFKTHEQYLEWVDSLPPRDMPAWIGFNSRAEWLLASRQAHACIANWSTLLLRGKEESLDFHSISESIMKGLKRQKSVAAISDEKEPDEAPKATSWLTLLIPVVQACLATLPEKLPVLQRTDTMVQNPMFRCFERELAVGARLCMLIRESLGELLLVCKGELKITNSLRELATLISSSKVPGEWSQVYVSSQELTVKEWLEDFSRRLAQLAMVSREFGAEGNDQQIEAAMNLLSRQRDDGELSQWRVWLGGLFFPSAYLTATRQAVAQAKGWSLDDLAVEVLVGSVEAKDDQSFIITGLTVEGAAWNANEKCLDVADTIASSLPPMVMRWYHKGEGCKFKEDGQTYISTPLFLNRARKDLVAFVDLPASEQYPPALWVQRGMAVLLWGDL</sequence>
<reference evidence="21" key="1">
    <citation type="submission" date="2013-10" db="EMBL/GenBank/DDBJ databases">
        <title>Genomic analysis of the causative agents of coccidiosis in chickens.</title>
        <authorList>
            <person name="Reid A.J."/>
            <person name="Blake D."/>
            <person name="Billington K."/>
            <person name="Browne H."/>
            <person name="Dunn M."/>
            <person name="Hung S."/>
            <person name="Kawahara F."/>
            <person name="Miranda-Saavedra D."/>
            <person name="Mourier T."/>
            <person name="Nagra H."/>
            <person name="Otto T.D."/>
            <person name="Rawlings N."/>
            <person name="Sanchez A."/>
            <person name="Sanders M."/>
            <person name="Subramaniam C."/>
            <person name="Tay Y."/>
            <person name="Dear P."/>
            <person name="Doerig C."/>
            <person name="Gruber A."/>
            <person name="Parkinson J."/>
            <person name="Shirley M."/>
            <person name="Wan K.L."/>
            <person name="Berriman M."/>
            <person name="Tomley F."/>
            <person name="Pain A."/>
        </authorList>
    </citation>
    <scope>NUCLEOTIDE SEQUENCE [LARGE SCALE GENOMIC DNA]</scope>
    <source>
        <strain evidence="21">Houghton</strain>
    </source>
</reference>
<evidence type="ECO:0000256" key="13">
    <source>
        <dbReference type="ARBA" id="ARBA00023069"/>
    </source>
</evidence>
<dbReference type="GO" id="GO:0007018">
    <property type="term" value="P:microtubule-based movement"/>
    <property type="evidence" value="ECO:0007669"/>
    <property type="project" value="InterPro"/>
</dbReference>
<dbReference type="SUPFAM" id="SSF52540">
    <property type="entry name" value="P-loop containing nucleoside triphosphate hydrolases"/>
    <property type="match status" value="4"/>
</dbReference>
<dbReference type="VEuPathDB" id="ToxoDB:ETH2_1565900"/>
<keyword evidence="13" id="KW-0969">Cilium</keyword>
<dbReference type="InterPro" id="IPR013602">
    <property type="entry name" value="Dynein_heavy_linker"/>
</dbReference>
<feature type="region of interest" description="Disordered" evidence="19">
    <location>
        <begin position="188"/>
        <end position="212"/>
    </location>
</feature>
<evidence type="ECO:0000256" key="6">
    <source>
        <dbReference type="ARBA" id="ARBA00022490"/>
    </source>
</evidence>
<dbReference type="GO" id="GO:0008569">
    <property type="term" value="F:minus-end-directed microtubule motor activity"/>
    <property type="evidence" value="ECO:0007669"/>
    <property type="project" value="InterPro"/>
</dbReference>
<dbReference type="InterPro" id="IPR041658">
    <property type="entry name" value="AAA_lid_11"/>
</dbReference>
<evidence type="ECO:0000256" key="14">
    <source>
        <dbReference type="ARBA" id="ARBA00023175"/>
    </source>
</evidence>
<keyword evidence="16" id="KW-0966">Cell projection</keyword>
<reference evidence="21" key="2">
    <citation type="submission" date="2013-10" db="EMBL/GenBank/DDBJ databases">
        <authorList>
            <person name="Aslett M."/>
        </authorList>
    </citation>
    <scope>NUCLEOTIDE SEQUENCE [LARGE SCALE GENOMIC DNA]</scope>
    <source>
        <strain evidence="21">Houghton</strain>
    </source>
</reference>
<keyword evidence="8" id="KW-0677">Repeat</keyword>
<keyword evidence="10" id="KW-0067">ATP-binding</keyword>
<dbReference type="Gene3D" id="1.10.287.2620">
    <property type="match status" value="1"/>
</dbReference>
<accession>U6KWQ6</accession>
<feature type="domain" description="AAA+ ATPase" evidence="20">
    <location>
        <begin position="1989"/>
        <end position="2132"/>
    </location>
</feature>
<dbReference type="PANTHER" id="PTHR46532:SF4">
    <property type="entry name" value="AAA+ ATPASE DOMAIN-CONTAINING PROTEIN"/>
    <property type="match status" value="1"/>
</dbReference>
<dbReference type="FunFam" id="1.20.140.100:FF:000002">
    <property type="entry name" value="Cytoplasmic dynein heavy chain 1"/>
    <property type="match status" value="1"/>
</dbReference>
<keyword evidence="11" id="KW-0243">Dynein</keyword>
<evidence type="ECO:0000256" key="12">
    <source>
        <dbReference type="ARBA" id="ARBA00023054"/>
    </source>
</evidence>
<evidence type="ECO:0000256" key="10">
    <source>
        <dbReference type="ARBA" id="ARBA00022840"/>
    </source>
</evidence>
<evidence type="ECO:0000256" key="2">
    <source>
        <dbReference type="ARBA" id="ARBA00004522"/>
    </source>
</evidence>
<dbReference type="SMART" id="SM00382">
    <property type="entry name" value="AAA"/>
    <property type="match status" value="3"/>
</dbReference>
<dbReference type="Pfam" id="PF12780">
    <property type="entry name" value="AAA_8"/>
    <property type="match status" value="1"/>
</dbReference>
<comment type="subcellular location">
    <subcellularLocation>
        <location evidence="2">Cell projection</location>
        <location evidence="2">Cilium membrane</location>
        <topology evidence="2">Peripheral membrane protein</topology>
        <orientation evidence="2">Cytoplasmic side</orientation>
    </subcellularLocation>
    <subcellularLocation>
        <location evidence="1">Cytoplasm</location>
        <location evidence="1">Cytoskeleton</location>
    </subcellularLocation>
</comment>
<dbReference type="FunFam" id="1.20.58.1120:FF:000013">
    <property type="entry name" value="Dynein heavy chain-like protein"/>
    <property type="match status" value="1"/>
</dbReference>
<dbReference type="Pfam" id="PF08385">
    <property type="entry name" value="DHC_N1"/>
    <property type="match status" value="1"/>
</dbReference>
<dbReference type="GO" id="GO:0005858">
    <property type="term" value="C:axonemal dynein complex"/>
    <property type="evidence" value="ECO:0007669"/>
    <property type="project" value="TreeGrafter"/>
</dbReference>
<dbReference type="OMA" id="NERQMTR"/>
<evidence type="ECO:0000313" key="21">
    <source>
        <dbReference type="EMBL" id="CDJ39910.1"/>
    </source>
</evidence>
<dbReference type="Pfam" id="PF12774">
    <property type="entry name" value="AAA_6"/>
    <property type="match status" value="1"/>
</dbReference>
<dbReference type="FunFam" id="3.20.180.20:FF:000002">
    <property type="entry name" value="Cytoplasmic dynein heavy chain 1"/>
    <property type="match status" value="1"/>
</dbReference>
<dbReference type="FunFam" id="1.20.920.20:FF:000002">
    <property type="entry name" value="Cytoplasmic dynein 1 heavy chain"/>
    <property type="match status" value="1"/>
</dbReference>
<evidence type="ECO:0000256" key="3">
    <source>
        <dbReference type="ARBA" id="ARBA00008887"/>
    </source>
</evidence>
<dbReference type="FunFam" id="1.10.8.710:FF:000001">
    <property type="entry name" value="Dynein axonemal heavy chain 2"/>
    <property type="match status" value="1"/>
</dbReference>
<feature type="coiled-coil region" evidence="18">
    <location>
        <begin position="3585"/>
        <end position="3675"/>
    </location>
</feature>
<dbReference type="Pfam" id="PF12781">
    <property type="entry name" value="AAA_9"/>
    <property type="match status" value="1"/>
</dbReference>
<dbReference type="Gene3D" id="1.20.1270.280">
    <property type="match status" value="1"/>
</dbReference>
<dbReference type="InterPro" id="IPR043160">
    <property type="entry name" value="Dynein_C_barrel"/>
</dbReference>
<comment type="similarity">
    <text evidence="3">Belongs to the dynein heavy chain family.</text>
</comment>
<dbReference type="Pfam" id="PF03028">
    <property type="entry name" value="Dynein_heavy"/>
    <property type="match status" value="1"/>
</dbReference>
<gene>
    <name evidence="21" type="ORF">ETH_00024390</name>
</gene>
<organism evidence="21 22">
    <name type="scientific">Eimeria tenella</name>
    <name type="common">Coccidian parasite</name>
    <dbReference type="NCBI Taxonomy" id="5802"/>
    <lineage>
        <taxon>Eukaryota</taxon>
        <taxon>Sar</taxon>
        <taxon>Alveolata</taxon>
        <taxon>Apicomplexa</taxon>
        <taxon>Conoidasida</taxon>
        <taxon>Coccidia</taxon>
        <taxon>Eucoccidiorida</taxon>
        <taxon>Eimeriorina</taxon>
        <taxon>Eimeriidae</taxon>
        <taxon>Eimeria</taxon>
    </lineage>
</organism>
<evidence type="ECO:0000313" key="22">
    <source>
        <dbReference type="Proteomes" id="UP000030747"/>
    </source>
</evidence>
<dbReference type="GO" id="GO:0051959">
    <property type="term" value="F:dynein light intermediate chain binding"/>
    <property type="evidence" value="ECO:0007669"/>
    <property type="project" value="InterPro"/>
</dbReference>
<dbReference type="InterPro" id="IPR041228">
    <property type="entry name" value="Dynein_C"/>
</dbReference>
<keyword evidence="14" id="KW-0505">Motor protein</keyword>
<dbReference type="Gene3D" id="1.10.8.1220">
    <property type="match status" value="1"/>
</dbReference>
<keyword evidence="22" id="KW-1185">Reference proteome</keyword>
<keyword evidence="12 18" id="KW-0175">Coiled coil</keyword>
<dbReference type="FunFam" id="1.10.287.2620:FF:000001">
    <property type="entry name" value="Cytoplasmic dynein heavy chain 1"/>
    <property type="match status" value="1"/>
</dbReference>
<dbReference type="Pfam" id="PF17852">
    <property type="entry name" value="Dynein_AAA_lid"/>
    <property type="match status" value="1"/>
</dbReference>
<dbReference type="InterPro" id="IPR003593">
    <property type="entry name" value="AAA+_ATPase"/>
</dbReference>
<dbReference type="CDD" id="cd00009">
    <property type="entry name" value="AAA"/>
    <property type="match status" value="2"/>
</dbReference>
<comment type="subunit">
    <text evidence="4">Consists of at least two heavy chains and a number of intermediate and light chains.</text>
</comment>
<dbReference type="Pfam" id="PF12777">
    <property type="entry name" value="MT"/>
    <property type="match status" value="1"/>
</dbReference>
<keyword evidence="15" id="KW-0206">Cytoskeleton</keyword>
<dbReference type="Gene3D" id="1.20.140.100">
    <property type="entry name" value="Dynein heavy chain, N-terminal domain 2"/>
    <property type="match status" value="1"/>
</dbReference>
<evidence type="ECO:0000256" key="7">
    <source>
        <dbReference type="ARBA" id="ARBA00022701"/>
    </source>
</evidence>
<evidence type="ECO:0000256" key="18">
    <source>
        <dbReference type="SAM" id="Coils"/>
    </source>
</evidence>
<dbReference type="RefSeq" id="XP_013230663.1">
    <property type="nucleotide sequence ID" value="XM_013375209.1"/>
</dbReference>
<dbReference type="PANTHER" id="PTHR46532">
    <property type="entry name" value="MALE FERTILITY FACTOR KL5"/>
    <property type="match status" value="1"/>
</dbReference>
<keyword evidence="6" id="KW-0963">Cytoplasm</keyword>
<dbReference type="InterPro" id="IPR024317">
    <property type="entry name" value="Dynein_heavy_chain_D4_dom"/>
</dbReference>
<keyword evidence="7" id="KW-0493">Microtubule</keyword>
<dbReference type="FunFam" id="3.40.50.300:FF:000122">
    <property type="entry name" value="Cytoplasmic dynein 1 heavy chain"/>
    <property type="match status" value="1"/>
</dbReference>
<dbReference type="Gene3D" id="3.20.180.20">
    <property type="entry name" value="Dynein heavy chain, N-terminal domain 2"/>
    <property type="match status" value="1"/>
</dbReference>
<feature type="domain" description="AAA+ ATPase" evidence="20">
    <location>
        <begin position="2708"/>
        <end position="2866"/>
    </location>
</feature>
<dbReference type="Gene3D" id="1.10.472.130">
    <property type="match status" value="1"/>
</dbReference>
<evidence type="ECO:0000256" key="4">
    <source>
        <dbReference type="ARBA" id="ARBA00011655"/>
    </source>
</evidence>
<keyword evidence="9" id="KW-0547">Nucleotide-binding</keyword>
<dbReference type="GO" id="GO:0045505">
    <property type="term" value="F:dynein intermediate chain binding"/>
    <property type="evidence" value="ECO:0007669"/>
    <property type="project" value="InterPro"/>
</dbReference>
<dbReference type="Pfam" id="PF18198">
    <property type="entry name" value="AAA_lid_11"/>
    <property type="match status" value="1"/>
</dbReference>
<evidence type="ECO:0000256" key="9">
    <source>
        <dbReference type="ARBA" id="ARBA00022741"/>
    </source>
</evidence>
<evidence type="ECO:0000259" key="20">
    <source>
        <dbReference type="SMART" id="SM00382"/>
    </source>
</evidence>
<dbReference type="Pfam" id="PF18199">
    <property type="entry name" value="Dynein_C"/>
    <property type="match status" value="1"/>
</dbReference>